<evidence type="ECO:0000256" key="13">
    <source>
        <dbReference type="NCBIfam" id="TIGR00593"/>
    </source>
</evidence>
<dbReference type="EC" id="2.7.7.7" evidence="13 14"/>
<evidence type="ECO:0000256" key="3">
    <source>
        <dbReference type="ARBA" id="ARBA00022695"/>
    </source>
</evidence>
<dbReference type="FunFam" id="1.10.150.20:FF:000002">
    <property type="entry name" value="DNA polymerase I"/>
    <property type="match status" value="1"/>
</dbReference>
<dbReference type="SMART" id="SM00279">
    <property type="entry name" value="HhH2"/>
    <property type="match status" value="1"/>
</dbReference>
<keyword evidence="2 14" id="KW-0808">Transferase</keyword>
<dbReference type="Pfam" id="PF01367">
    <property type="entry name" value="5_3_exonuc"/>
    <property type="match status" value="1"/>
</dbReference>
<dbReference type="InterPro" id="IPR029060">
    <property type="entry name" value="PIN-like_dom_sf"/>
</dbReference>
<keyword evidence="5" id="KW-0540">Nuclease</keyword>
<evidence type="ECO:0000256" key="7">
    <source>
        <dbReference type="ARBA" id="ARBA00022801"/>
    </source>
</evidence>
<evidence type="ECO:0000256" key="1">
    <source>
        <dbReference type="ARBA" id="ARBA00007705"/>
    </source>
</evidence>
<dbReference type="CDD" id="cd09859">
    <property type="entry name" value="PIN_53EXO"/>
    <property type="match status" value="1"/>
</dbReference>
<dbReference type="AlphaFoldDB" id="A0A1F8GQ02"/>
<keyword evidence="6 14" id="KW-0227">DNA damage</keyword>
<keyword evidence="11 14" id="KW-0234">DNA repair</keyword>
<dbReference type="InterPro" id="IPR036279">
    <property type="entry name" value="5-3_exonuclease_C_sf"/>
</dbReference>
<dbReference type="InterPro" id="IPR043502">
    <property type="entry name" value="DNA/RNA_pol_sf"/>
</dbReference>
<keyword evidence="9 14" id="KW-0239">DNA-directed DNA polymerase</keyword>
<dbReference type="FunFam" id="1.10.150.20:FF:000003">
    <property type="entry name" value="DNA polymerase I"/>
    <property type="match status" value="1"/>
</dbReference>
<sequence length="893" mass="99825">MKKLVLIDGHALVHRAFHALPPLTTAAGVPTNAIFGFCSVLIKMLKDLKPDYVAASFDLAGPTFRHEEFAEYKSHRVKAPDELHIQVPYIKEILAAFGIPIYEKAGFEADDVIGAVAETAKEDKDLQVVIMTGDLDTLQLVQGDKVVVFTLRKGVTDTVTYNEKEVKARYGLAPSQMTDFKGLKGDPSDNIPGVPGIGDITASNLIKTFKSLEGLYEVISKFESRNLKQSPKNKKIQKLKPPLTEKSVQKLLEYKDQAFFSKKLATIIRDVDVEFSLEATQWRTHIDRPKLEKLLKDLALFSIVKRLNEIDLQEFKAAKPSGLFDGLTPEIHGTLISASKDVLDCLSKMSRQKEFVFDYLEGVVIVATNTRDALGFPETALKDAKAATALKAILENENIGKIAHDSKLISRWALKQGIRPAGFSFDIKLAAFVINSDIKDYAPERLYFMEFGRDMPAEPLARLAAIFELKEQFQKKLSVGRLQKILSEIELPLAPVLARMEDKGILVNPEIASKLHRTIDKEISGLEKEIHKHADKDFNINSPQQLSVVLFDTLGLKGRVKKTGKGALSTAAGELEKLIDEHPVIALILKYRELQKLKTTYIEPLPALIDPKTHRIHTTYNQTGAATGRLSSQDPNLQNIPIRTELGQEFRKVFVADKGMKLVSCDYSQLELRIAAHISGDPAMTEAFRRGEDIHTRTAAEVFRVKPELVTKEMRRQAKVLNFGILYGMGILGFQRAAGVSRDEARLFIEQYKARFPYLARYIEETKEKARKDGYVETIFGRRRAVPDINSSMPAVQAGAERIAINMPIQGTAADLLKQAMIKIQEFIDENCPDDVAMLLTVHDELLFEIKADKVARVTPQLVKIMESVHQFNVPIIADAKVGDNWAAMLAYE</sequence>
<dbReference type="SUPFAM" id="SSF88723">
    <property type="entry name" value="PIN domain-like"/>
    <property type="match status" value="1"/>
</dbReference>
<proteinExistence type="inferred from homology"/>
<name>A0A1F8GQ02_9BACT</name>
<keyword evidence="4 14" id="KW-0235">DNA replication</keyword>
<gene>
    <name evidence="14" type="primary">polA</name>
    <name evidence="17" type="ORF">A2941_01050</name>
</gene>
<dbReference type="GO" id="GO:0006261">
    <property type="term" value="P:DNA-templated DNA replication"/>
    <property type="evidence" value="ECO:0007669"/>
    <property type="project" value="UniProtKB-UniRule"/>
</dbReference>
<dbReference type="InterPro" id="IPR020045">
    <property type="entry name" value="DNA_polI_H3TH"/>
</dbReference>
<dbReference type="PRINTS" id="PR00868">
    <property type="entry name" value="DNAPOLI"/>
</dbReference>
<dbReference type="SUPFAM" id="SSF53098">
    <property type="entry name" value="Ribonuclease H-like"/>
    <property type="match status" value="1"/>
</dbReference>
<dbReference type="SUPFAM" id="SSF47807">
    <property type="entry name" value="5' to 3' exonuclease, C-terminal subdomain"/>
    <property type="match status" value="1"/>
</dbReference>
<dbReference type="NCBIfam" id="NF004397">
    <property type="entry name" value="PRK05755.1"/>
    <property type="match status" value="1"/>
</dbReference>
<evidence type="ECO:0000259" key="16">
    <source>
        <dbReference type="SMART" id="SM00482"/>
    </source>
</evidence>
<organism evidence="17 18">
    <name type="scientific">Candidatus Yanofskybacteria bacterium RIFCSPLOWO2_01_FULL_49_17</name>
    <dbReference type="NCBI Taxonomy" id="1802700"/>
    <lineage>
        <taxon>Bacteria</taxon>
        <taxon>Candidatus Yanofskyibacteriota</taxon>
    </lineage>
</organism>
<feature type="domain" description="DNA-directed DNA polymerase family A palm" evidence="16">
    <location>
        <begin position="647"/>
        <end position="854"/>
    </location>
</feature>
<dbReference type="CDD" id="cd08637">
    <property type="entry name" value="DNA_pol_A_pol_I_C"/>
    <property type="match status" value="1"/>
</dbReference>
<dbReference type="SMART" id="SM00475">
    <property type="entry name" value="53EXOc"/>
    <property type="match status" value="1"/>
</dbReference>
<dbReference type="Gene3D" id="1.20.1060.10">
    <property type="entry name" value="Taq DNA Polymerase, Chain T, domain 4"/>
    <property type="match status" value="1"/>
</dbReference>
<keyword evidence="10 14" id="KW-0238">DNA-binding</keyword>
<dbReference type="InterPro" id="IPR018320">
    <property type="entry name" value="DNA_polymerase_1"/>
</dbReference>
<keyword evidence="8 14" id="KW-0269">Exonuclease</keyword>
<dbReference type="InterPro" id="IPR036397">
    <property type="entry name" value="RNaseH_sf"/>
</dbReference>
<dbReference type="EMBL" id="MGKO01000011">
    <property type="protein sequence ID" value="OGN27411.1"/>
    <property type="molecule type" value="Genomic_DNA"/>
</dbReference>
<dbReference type="Gene3D" id="1.10.150.20">
    <property type="entry name" value="5' to 3' exonuclease, C-terminal subdomain"/>
    <property type="match status" value="2"/>
</dbReference>
<dbReference type="InterPro" id="IPR020046">
    <property type="entry name" value="5-3_exonucl_a-hlix_arch_N"/>
</dbReference>
<evidence type="ECO:0000256" key="9">
    <source>
        <dbReference type="ARBA" id="ARBA00022932"/>
    </source>
</evidence>
<dbReference type="GO" id="GO:0003887">
    <property type="term" value="F:DNA-directed DNA polymerase activity"/>
    <property type="evidence" value="ECO:0007669"/>
    <property type="project" value="UniProtKB-UniRule"/>
</dbReference>
<evidence type="ECO:0000313" key="18">
    <source>
        <dbReference type="Proteomes" id="UP000178444"/>
    </source>
</evidence>
<evidence type="ECO:0000259" key="15">
    <source>
        <dbReference type="SMART" id="SM00475"/>
    </source>
</evidence>
<evidence type="ECO:0000256" key="14">
    <source>
        <dbReference type="RuleBase" id="RU004460"/>
    </source>
</evidence>
<dbReference type="GO" id="GO:0008409">
    <property type="term" value="F:5'-3' exonuclease activity"/>
    <property type="evidence" value="ECO:0007669"/>
    <property type="project" value="UniProtKB-UniRule"/>
</dbReference>
<dbReference type="FunFam" id="1.20.1060.10:FF:000001">
    <property type="entry name" value="DNA polymerase I"/>
    <property type="match status" value="1"/>
</dbReference>
<evidence type="ECO:0000256" key="5">
    <source>
        <dbReference type="ARBA" id="ARBA00022722"/>
    </source>
</evidence>
<dbReference type="InterPro" id="IPR001098">
    <property type="entry name" value="DNA-dir_DNA_pol_A_palm_dom"/>
</dbReference>
<comment type="function">
    <text evidence="14">In addition to polymerase activity, this DNA polymerase exhibits 5'-3' exonuclease activity.</text>
</comment>
<evidence type="ECO:0000256" key="12">
    <source>
        <dbReference type="ARBA" id="ARBA00049244"/>
    </source>
</evidence>
<dbReference type="Gene3D" id="3.30.70.370">
    <property type="match status" value="1"/>
</dbReference>
<evidence type="ECO:0000256" key="4">
    <source>
        <dbReference type="ARBA" id="ARBA00022705"/>
    </source>
</evidence>
<evidence type="ECO:0000256" key="11">
    <source>
        <dbReference type="ARBA" id="ARBA00023204"/>
    </source>
</evidence>
<dbReference type="FunFam" id="3.40.50.1010:FF:000001">
    <property type="entry name" value="DNA polymerase I"/>
    <property type="match status" value="1"/>
</dbReference>
<evidence type="ECO:0000256" key="8">
    <source>
        <dbReference type="ARBA" id="ARBA00022839"/>
    </source>
</evidence>
<evidence type="ECO:0000256" key="10">
    <source>
        <dbReference type="ARBA" id="ARBA00023125"/>
    </source>
</evidence>
<evidence type="ECO:0000256" key="6">
    <source>
        <dbReference type="ARBA" id="ARBA00022763"/>
    </source>
</evidence>
<dbReference type="SMART" id="SM00482">
    <property type="entry name" value="POLAc"/>
    <property type="match status" value="1"/>
</dbReference>
<dbReference type="PANTHER" id="PTHR10133">
    <property type="entry name" value="DNA POLYMERASE I"/>
    <property type="match status" value="1"/>
</dbReference>
<dbReference type="PANTHER" id="PTHR10133:SF27">
    <property type="entry name" value="DNA POLYMERASE NU"/>
    <property type="match status" value="1"/>
</dbReference>
<dbReference type="Gene3D" id="3.30.420.10">
    <property type="entry name" value="Ribonuclease H-like superfamily/Ribonuclease H"/>
    <property type="match status" value="1"/>
</dbReference>
<dbReference type="InterPro" id="IPR002298">
    <property type="entry name" value="DNA_polymerase_A"/>
</dbReference>
<evidence type="ECO:0000313" key="17">
    <source>
        <dbReference type="EMBL" id="OGN27411.1"/>
    </source>
</evidence>
<comment type="similarity">
    <text evidence="1 14">Belongs to the DNA polymerase type-A family.</text>
</comment>
<comment type="catalytic activity">
    <reaction evidence="12 14">
        <text>DNA(n) + a 2'-deoxyribonucleoside 5'-triphosphate = DNA(n+1) + diphosphate</text>
        <dbReference type="Rhea" id="RHEA:22508"/>
        <dbReference type="Rhea" id="RHEA-COMP:17339"/>
        <dbReference type="Rhea" id="RHEA-COMP:17340"/>
        <dbReference type="ChEBI" id="CHEBI:33019"/>
        <dbReference type="ChEBI" id="CHEBI:61560"/>
        <dbReference type="ChEBI" id="CHEBI:173112"/>
        <dbReference type="EC" id="2.7.7.7"/>
    </reaction>
</comment>
<dbReference type="Proteomes" id="UP000178444">
    <property type="component" value="Unassembled WGS sequence"/>
</dbReference>
<dbReference type="CDD" id="cd06140">
    <property type="entry name" value="DNA_polA_I_Bacillus_like_exo"/>
    <property type="match status" value="1"/>
</dbReference>
<dbReference type="Pfam" id="PF00476">
    <property type="entry name" value="DNA_pol_A"/>
    <property type="match status" value="1"/>
</dbReference>
<dbReference type="InterPro" id="IPR008918">
    <property type="entry name" value="HhH2"/>
</dbReference>
<keyword evidence="3 14" id="KW-0548">Nucleotidyltransferase</keyword>
<dbReference type="NCBIfam" id="TIGR00593">
    <property type="entry name" value="pola"/>
    <property type="match status" value="1"/>
</dbReference>
<dbReference type="Gene3D" id="3.40.50.1010">
    <property type="entry name" value="5'-nuclease"/>
    <property type="match status" value="1"/>
</dbReference>
<dbReference type="SUPFAM" id="SSF56672">
    <property type="entry name" value="DNA/RNA polymerases"/>
    <property type="match status" value="1"/>
</dbReference>
<feature type="domain" description="5'-3' exonuclease" evidence="15">
    <location>
        <begin position="2"/>
        <end position="283"/>
    </location>
</feature>
<keyword evidence="7 14" id="KW-0378">Hydrolase</keyword>
<dbReference type="GO" id="GO:0006302">
    <property type="term" value="P:double-strand break repair"/>
    <property type="evidence" value="ECO:0007669"/>
    <property type="project" value="TreeGrafter"/>
</dbReference>
<dbReference type="GO" id="GO:0003677">
    <property type="term" value="F:DNA binding"/>
    <property type="evidence" value="ECO:0007669"/>
    <property type="project" value="UniProtKB-UniRule"/>
</dbReference>
<comment type="caution">
    <text evidence="17">The sequence shown here is derived from an EMBL/GenBank/DDBJ whole genome shotgun (WGS) entry which is preliminary data.</text>
</comment>
<dbReference type="InterPro" id="IPR012337">
    <property type="entry name" value="RNaseH-like_sf"/>
</dbReference>
<reference evidence="17 18" key="1">
    <citation type="journal article" date="2016" name="Nat. Commun.">
        <title>Thousands of microbial genomes shed light on interconnected biogeochemical processes in an aquifer system.</title>
        <authorList>
            <person name="Anantharaman K."/>
            <person name="Brown C.T."/>
            <person name="Hug L.A."/>
            <person name="Sharon I."/>
            <person name="Castelle C.J."/>
            <person name="Probst A.J."/>
            <person name="Thomas B.C."/>
            <person name="Singh A."/>
            <person name="Wilkins M.J."/>
            <person name="Karaoz U."/>
            <person name="Brodie E.L."/>
            <person name="Williams K.H."/>
            <person name="Hubbard S.S."/>
            <person name="Banfield J.F."/>
        </authorList>
    </citation>
    <scope>NUCLEOTIDE SEQUENCE [LARGE SCALE GENOMIC DNA]</scope>
</reference>
<accession>A0A1F8GQ02</accession>
<protein>
    <recommendedName>
        <fullName evidence="13 14">DNA polymerase I</fullName>
        <ecNumber evidence="13 14">2.7.7.7</ecNumber>
    </recommendedName>
</protein>
<dbReference type="InterPro" id="IPR002421">
    <property type="entry name" value="5-3_exonuclease"/>
</dbReference>
<dbReference type="CDD" id="cd09898">
    <property type="entry name" value="H3TH_53EXO"/>
    <property type="match status" value="1"/>
</dbReference>
<evidence type="ECO:0000256" key="2">
    <source>
        <dbReference type="ARBA" id="ARBA00022679"/>
    </source>
</evidence>
<dbReference type="Pfam" id="PF02739">
    <property type="entry name" value="5_3_exonuc_N"/>
    <property type="match status" value="1"/>
</dbReference>